<dbReference type="Proteomes" id="UP000067689">
    <property type="component" value="Chromosome"/>
</dbReference>
<dbReference type="EMBL" id="CP011502">
    <property type="protein sequence ID" value="ALX03245.1"/>
    <property type="molecule type" value="Genomic_DNA"/>
</dbReference>
<keyword evidence="4" id="KW-1185">Reference proteome</keyword>
<dbReference type="InterPro" id="IPR016181">
    <property type="entry name" value="Acyl_CoA_acyltransferase"/>
</dbReference>
<dbReference type="STRING" id="2041.AERYTH_00280"/>
<dbReference type="Pfam" id="PF13673">
    <property type="entry name" value="Acetyltransf_10"/>
    <property type="match status" value="1"/>
</dbReference>
<evidence type="ECO:0000256" key="1">
    <source>
        <dbReference type="SAM" id="MobiDB-lite"/>
    </source>
</evidence>
<reference evidence="3 4" key="1">
    <citation type="journal article" date="1991" name="Int. J. Syst. Bacteriol.">
        <title>Description of the erythromycin-producing bacterium Arthrobacter sp. strain NRRL B-3381 as Aeromicrobium erythreum gen. nov., sp. nov.</title>
        <authorList>
            <person name="Miller E.S."/>
            <person name="Woese C.R."/>
            <person name="Brenner S."/>
        </authorList>
    </citation>
    <scope>NUCLEOTIDE SEQUENCE [LARGE SCALE GENOMIC DNA]</scope>
    <source>
        <strain evidence="3 4">AR18</strain>
    </source>
</reference>
<dbReference type="KEGG" id="aer:AERYTH_00280"/>
<organism evidence="3 4">
    <name type="scientific">Aeromicrobium erythreum</name>
    <dbReference type="NCBI Taxonomy" id="2041"/>
    <lineage>
        <taxon>Bacteria</taxon>
        <taxon>Bacillati</taxon>
        <taxon>Actinomycetota</taxon>
        <taxon>Actinomycetes</taxon>
        <taxon>Propionibacteriales</taxon>
        <taxon>Nocardioidaceae</taxon>
        <taxon>Aeromicrobium</taxon>
    </lineage>
</organism>
<evidence type="ECO:0000313" key="3">
    <source>
        <dbReference type="EMBL" id="ALX03245.1"/>
    </source>
</evidence>
<dbReference type="SUPFAM" id="SSF55729">
    <property type="entry name" value="Acyl-CoA N-acyltransferases (Nat)"/>
    <property type="match status" value="1"/>
</dbReference>
<dbReference type="GO" id="GO:0016747">
    <property type="term" value="F:acyltransferase activity, transferring groups other than amino-acyl groups"/>
    <property type="evidence" value="ECO:0007669"/>
    <property type="project" value="InterPro"/>
</dbReference>
<name>A0A0U4CQX1_9ACTN</name>
<evidence type="ECO:0000259" key="2">
    <source>
        <dbReference type="PROSITE" id="PS51186"/>
    </source>
</evidence>
<dbReference type="PATRIC" id="fig|2041.4.peg.56"/>
<feature type="region of interest" description="Disordered" evidence="1">
    <location>
        <begin position="111"/>
        <end position="138"/>
    </location>
</feature>
<evidence type="ECO:0000313" key="4">
    <source>
        <dbReference type="Proteomes" id="UP000067689"/>
    </source>
</evidence>
<dbReference type="InterPro" id="IPR000182">
    <property type="entry name" value="GNAT_dom"/>
</dbReference>
<dbReference type="Gene3D" id="3.40.630.30">
    <property type="match status" value="1"/>
</dbReference>
<sequence>MLASIEQAANTDALAHVFAPPYPWAAVRDRWAERVAATSVAAFVVVVDGVGVGYLAHDRTTLLHLGVVARHRGTGLADAVLAQVPAHVERLWVLEENVRARRFYERHGWRPDGRTGTSEYPPHPVELGYTRRPRPPVE</sequence>
<protein>
    <recommendedName>
        <fullName evidence="2">N-acetyltransferase domain-containing protein</fullName>
    </recommendedName>
</protein>
<dbReference type="AlphaFoldDB" id="A0A0U4CQX1"/>
<gene>
    <name evidence="3" type="ORF">AERYTH_00280</name>
</gene>
<proteinExistence type="predicted"/>
<dbReference type="PROSITE" id="PS51186">
    <property type="entry name" value="GNAT"/>
    <property type="match status" value="1"/>
</dbReference>
<accession>A0A0U4CQX1</accession>
<feature type="domain" description="N-acetyltransferase" evidence="2">
    <location>
        <begin position="1"/>
        <end position="132"/>
    </location>
</feature>